<protein>
    <submittedName>
        <fullName evidence="1">Uncharacterized protein</fullName>
    </submittedName>
</protein>
<gene>
    <name evidence="1" type="ORF">TrLO_g11925</name>
</gene>
<name>A0A9W7FQN8_9STRA</name>
<evidence type="ECO:0000313" key="2">
    <source>
        <dbReference type="Proteomes" id="UP001165122"/>
    </source>
</evidence>
<keyword evidence="2" id="KW-1185">Reference proteome</keyword>
<dbReference type="AlphaFoldDB" id="A0A9W7FQN8"/>
<organism evidence="1 2">
    <name type="scientific">Triparma laevis f. longispina</name>
    <dbReference type="NCBI Taxonomy" id="1714387"/>
    <lineage>
        <taxon>Eukaryota</taxon>
        <taxon>Sar</taxon>
        <taxon>Stramenopiles</taxon>
        <taxon>Ochrophyta</taxon>
        <taxon>Bolidophyceae</taxon>
        <taxon>Parmales</taxon>
        <taxon>Triparmaceae</taxon>
        <taxon>Triparma</taxon>
    </lineage>
</organism>
<sequence length="146" mass="15410">MAVIAVAATSTVVVATVVTSVAATIISVVVSAATSFNPLRTSNPPSPFSPFPLSPPPFPAPLPRSVPHLTLRELRLASKKQRRPLPPCSPELQALITALNASEGVGLNGKCAELAGKLEECLKLEGGGKRKPPTMYHMMKYRSGKK</sequence>
<comment type="caution">
    <text evidence="1">The sequence shown here is derived from an EMBL/GenBank/DDBJ whole genome shotgun (WGS) entry which is preliminary data.</text>
</comment>
<dbReference type="EMBL" id="BRXW01000248">
    <property type="protein sequence ID" value="GMI16268.1"/>
    <property type="molecule type" value="Genomic_DNA"/>
</dbReference>
<dbReference type="Proteomes" id="UP001165122">
    <property type="component" value="Unassembled WGS sequence"/>
</dbReference>
<reference evidence="2" key="1">
    <citation type="journal article" date="2023" name="Commun. Biol.">
        <title>Genome analysis of Parmales, the sister group of diatoms, reveals the evolutionary specialization of diatoms from phago-mixotrophs to photoautotrophs.</title>
        <authorList>
            <person name="Ban H."/>
            <person name="Sato S."/>
            <person name="Yoshikawa S."/>
            <person name="Yamada K."/>
            <person name="Nakamura Y."/>
            <person name="Ichinomiya M."/>
            <person name="Sato N."/>
            <person name="Blanc-Mathieu R."/>
            <person name="Endo H."/>
            <person name="Kuwata A."/>
            <person name="Ogata H."/>
        </authorList>
    </citation>
    <scope>NUCLEOTIDE SEQUENCE [LARGE SCALE GENOMIC DNA]</scope>
    <source>
        <strain evidence="2">NIES 3700</strain>
    </source>
</reference>
<proteinExistence type="predicted"/>
<accession>A0A9W7FQN8</accession>
<evidence type="ECO:0000313" key="1">
    <source>
        <dbReference type="EMBL" id="GMI16268.1"/>
    </source>
</evidence>